<keyword evidence="8" id="KW-1185">Reference proteome</keyword>
<dbReference type="GO" id="GO:0042632">
    <property type="term" value="P:cholesterol homeostasis"/>
    <property type="evidence" value="ECO:0007669"/>
    <property type="project" value="TreeGrafter"/>
</dbReference>
<dbReference type="SMART" id="SM01169">
    <property type="entry name" value="DUF1943"/>
    <property type="match status" value="1"/>
</dbReference>
<dbReference type="InterPro" id="IPR009454">
    <property type="entry name" value="Lipid_transpt_open_b-sht"/>
</dbReference>
<dbReference type="InterPro" id="IPR015255">
    <property type="entry name" value="Vitellinogen_open_b-sht"/>
</dbReference>
<keyword evidence="2" id="KW-0964">Secreted</keyword>
<feature type="signal peptide" evidence="5">
    <location>
        <begin position="1"/>
        <end position="17"/>
    </location>
</feature>
<dbReference type="InterPro" id="IPR001747">
    <property type="entry name" value="Vitellogenin_N"/>
</dbReference>
<evidence type="ECO:0000256" key="2">
    <source>
        <dbReference type="ARBA" id="ARBA00022525"/>
    </source>
</evidence>
<dbReference type="Proteomes" id="UP000261520">
    <property type="component" value="Unplaced"/>
</dbReference>
<protein>
    <recommendedName>
        <fullName evidence="6">Vitellinogen open beta-sheet domain-containing protein</fullName>
    </recommendedName>
</protein>
<feature type="chain" id="PRO_5017257022" description="Vitellinogen open beta-sheet domain-containing protein" evidence="5">
    <location>
        <begin position="18"/>
        <end position="3850"/>
    </location>
</feature>
<dbReference type="Pfam" id="PF09172">
    <property type="entry name" value="Vit_open_b-sht"/>
    <property type="match status" value="1"/>
</dbReference>
<keyword evidence="4" id="KW-0175">Coiled coil</keyword>
<dbReference type="Pfam" id="PF01347">
    <property type="entry name" value="Vitellogenin_N"/>
    <property type="match status" value="1"/>
</dbReference>
<dbReference type="GO" id="GO:0006642">
    <property type="term" value="P:triglyceride mobilization"/>
    <property type="evidence" value="ECO:0007669"/>
    <property type="project" value="TreeGrafter"/>
</dbReference>
<dbReference type="GO" id="GO:0034362">
    <property type="term" value="C:low-density lipoprotein particle"/>
    <property type="evidence" value="ECO:0007669"/>
    <property type="project" value="TreeGrafter"/>
</dbReference>
<dbReference type="Ensembl" id="ENSPMGT00000018496.1">
    <property type="protein sequence ID" value="ENSPMGP00000017326.1"/>
    <property type="gene ID" value="ENSPMGG00000014184.1"/>
</dbReference>
<evidence type="ECO:0000256" key="4">
    <source>
        <dbReference type="SAM" id="Coils"/>
    </source>
</evidence>
<keyword evidence="3" id="KW-0325">Glycoprotein</keyword>
<dbReference type="InterPro" id="IPR015819">
    <property type="entry name" value="Lipid_transp_b-sht_shell"/>
</dbReference>
<dbReference type="GO" id="GO:0120020">
    <property type="term" value="F:cholesterol transfer activity"/>
    <property type="evidence" value="ECO:0007669"/>
    <property type="project" value="TreeGrafter"/>
</dbReference>
<dbReference type="GO" id="GO:0034361">
    <property type="term" value="C:very-low-density lipoprotein particle"/>
    <property type="evidence" value="ECO:0007669"/>
    <property type="project" value="TreeGrafter"/>
</dbReference>
<reference evidence="7" key="1">
    <citation type="submission" date="2025-08" db="UniProtKB">
        <authorList>
            <consortium name="Ensembl"/>
        </authorList>
    </citation>
    <scope>IDENTIFICATION</scope>
</reference>
<name>A0A3B4ALQ0_9GOBI</name>
<feature type="coiled-coil region" evidence="4">
    <location>
        <begin position="1548"/>
        <end position="1575"/>
    </location>
</feature>
<dbReference type="Pfam" id="PF06448">
    <property type="entry name" value="DUF1081"/>
    <property type="match status" value="1"/>
</dbReference>
<sequence>YFLFLVYAFTQVIGVMGQPMQDHSPSLVSAVLSCATKANAPLSTQKAAIQAFRNININDKVRSALLDIYQDAQSPVEKRVAAYRILIKNMDEATARTIVNSYSICHVITPLSLPFHSATYYIELAVLDKELPPLEKVSGKSRNFMTEVYGASFKSDIVFDDTNTLPKDISMDLSYDKDYMNNKLLKLHFEGDRFEPSIKSLFGENGFVPELFFKLTNWGQDQAQMLRDLISGLTSEDGRKKRQVPDDLVKSIIYGFHKLMEDLHSSEVPEAVAYFELLGTEMGYMKINQIRDVLETMLMYQLMSSLDNEVFAHYIFMENVFSLPTLSGMPLKFSLSGVLAPGAKGGLTNTPYVGSLSFMPSVGVEFITNMGVHIPDYVEAGLEMHTNMFHKSSINSKITWDRNQIKLTLPAPTANMQLFSVSNKVLSISAGQTKIVPSLVEDRTDSTDCQPLITGLRLCCITRYSNGTSTEHAPYYPLTGESRFAIEIEPTGEVSEYVASLTREMLREGKDRVTALKLSLRAEAELTTSLKYNLNKNIVLTEFNIPDYDIEAGIKFALDSDPTAPGLRGITIDVTNKNIPQLSLTEAMLQLQMTLPSLNADAAITSTLNIDDIITVTIETAVKLPETLYEHKVSLKYDEDKIELELKTDASSDIQKLIPNAEDHHRQLQQLLDDMLNQRVAKTDMKLRHIVTKGIEAVNIWMDKLTAQFPYLEKLRRKRSVSDLTLPPLPEKLDGLFRYQFNKDRLLLSLPLPLGGKTSQELDFPEQLTYPAINLPKIGLHLPPLIVKLPPFTVPPSWHFSLPLLGLAEASAKINSNIYSWEGSISGGNNTVDVPSYMAHYKIMAQSPFCVLSYKLEGTGMVTGSEDDSMKYLLTNTFNHCLIDTSLSVVETFHVTDKINTKANYKAEISSPLGFETTWFYTAQATSTHEHEEVSGDGTVDGKLKLGSYNSDITYTQSYSLRPHDREGRGESSLVFSCPLGKLHNIIQGVYANSELNIISKTNAFDDALKQIAELKFKDSQIESQIDDTKNLIYSLLTGSLDANGLDVKSEGSLMFEMGRGLHKASLAINRNGLVTSGTNAIECSPVMIENIFNGVIDSSGATMSTKMRAVGEEGRGELNIDGQVSSSEATLQGVLKGHAFDGTTRNNLNILVNRNGLTFNADIMGSMKQMKTENSHQLTVTLWTVNLRSKSDNFVCEDIYYKQDTKVNVQPFVSSIVMKNDLKLYELSLSNEGRMKLRPTNLHLSGNVLGAFGEDNNLKHIYEVNIAGLEGALKYTASAQALDAQLSHNCEFEFAGFSSMTKCDARVNSQPLRLDSTLKVMALPFSLSIDGLVNSDGEIKLYGKHTGQLYSRFLFKGEPLSLAYTHDHRISTNHKPRRIEEITTNLDSKLEGLWTPNNQLLNWKLKSTLNNHAYDLDFSTYNNPEKMGAEFAGVVLTNLLNKLTKDSPVEEEFGMSGFLKYDKNTECHIIELPFIESFPAAFEQVKTTLVQALESLYKYIDDLDINLVLSDFKNWLSELPKKVGDFMEEYDLGKYIAVVNDKIDYLMKEYSVTLEDLEKAVMNFKINLEETITDIATKIKELLVMAKDFVESGEFKDKITNVLKEIGDHLWAFNEKYEIKLSLVKLLVAMEDILSQIDLQKLTESSTAWLKNLDAQYGVIDKIKGHLSEIKQAIEDFDTQKFFEDLKDYILSIHLAAYIDQLQYTIPYSDIKRTLEHMYDVIANWIDEYEIPQKLNTVFNYIKDQILKYSLDEKFKEVLNQVDVLIDDLKIEETLQTVVDAIKKINFEYEFSKIMNFLEHITNAIKDTDFRKLIESLNDNIANLIESMKEFDYHMFVDETNKKMAELANYINEQIKLYKIVEKIEAVREFLKEVQNSVYTYLDELKNTKVADALVRLKDVIDSTFYNDVKLKALDVLDDIRDRISDMDVITEIMVYLQRASEFYKNTIELISMKLTELIDEITKLFKNSDFTDKAKIAINEVFSAIKQAEIKVPMFTVPLTDLVIPTFSLNLNKLDEISIPSEITIPEITILNTYTIPSYTIDFEMIKVKIVSFIDELKMFEIQWPNPHEIFGDIKVLYLFDLPDFTFPEITLSEVKVPTITIPKINLEAFEITMLPIPAIEIPQIPSDICIPVFGKFYGEFRVNSPQYTLITTGNIENATSTLKNPVFTASLNSKATSIFKPLEYNLQVDAKLEAPRMKKMIFAQMVKAAHMAFSFDHEGTLTLTSSSAEANARTNAKATTPVYTADLMNNIALFLKGGIYATCDTMYSHNLALPSLEFSSQANVKHTGATTLESGKVSVTAETNANCKWSIDDYSDEGTHKNKLDFNIDLNMAKLTFDGETDANSFKSKESLTVESVALSLVTIAARNEMDIPSLKKSATILDAEANMSELKLAITATHDCEYTGSVQGTEVSTLDFKIHPFELILDAKNKANLKIFLPLKLTGKVDFQNNYCLILSSEKQKACWLALARFNQYKYNHNCVMENNNKEIYLHKMLNAEANLEFLTVPLSIPEMTIPYMETNIPAITDFSLWDHAGLKYLLHTPQQSFDFNLKLHYFKNPEPYILQLNLEPFNNAIRDNANVIQEQFEMLRDKIVGLLKESHSQAKKRYIKHKKDTSSIPPRIITIPGYKIPFLNIEISTFSAELPAFSYVVPKEVSTPSFKVPALGFSIPSYTLVLPSLELPIIHLPETLSKIQMPTFTFPDLPNNIEIPTLGNFTFDYSFKSAVIAVNANGDIVNQQDIQARFTANSVSVFEILNSKMDGTTSLTRKRGIKLATTITLEHQNVQANHECAISLSKISITSSIANSVKISMPYLNLDFDHTIEGNTQTTPTVSTKNKLKYMFNVPVINSAGKGTFDMQSELETLHSHISMDTSIQSKSDSTIMDEWNIAHDLNNKAVFYLNVNGLRTTVTTSVNCDIEKQEKLKRSTDDNVIHVDAVENFALEITLRRMFVTMEFTCNNNANFEFFNTNGNHVVTAELDLVPLKSLKTKLDTELKQPSSLGHLGFIRKINLEITSEKQSVSCIAKEQIASFIHACNFFMANEVSEARMDFSESMEGHLAFLKSIRIPVYQKNLWDVLKFDQVTKMDDLQMLNISSSVVYTKSMDGQEYGLIYRLLEEGVMFRIPGFTIPVPYFITEIPAAIRKIDMRFEEIPQYVTVPPVLSIPEFDVPFTNIHIEPFIYDLKELELPKVIRTKAFDIMIPGLPIISVPSFDINMDYVQEKMSFLSIKIPQYNIQVLSFTVPKSISIGDLTIDLDEIRNYISNFELPTIVIPEQTIEIPEMDLYLPSSVFIPGFGALSATVKVAAPIYNVSTIADVEKRGSNMITSLNSICTSTMVFLEYDLSASATLGFNDKTSSLKGNIDFVHSDINVKWQHNFLRTSSAQLQMNEYFHTLTVDITSPLFADVGYRMAARKDGITASVSSPTTGFLGLQLQRRSPSQLFGKLFIRYLATPEKDTDILTFKATLRNSEKLFLQSSFNLDTLHNVMEATKDRIPAINEAILKVINKYHTAHFSFDLNRGGMKLKNTLSNAVERAYYEFPVSFDGLQNSIDQISDKGTDIYRKASDDLMSFNLQDFVEKLEKELFGIEKFLFAQIPELESNLHIYLRDLKFTIPGYEEQISGLDISDKIRTVTDHITERAAKRFLSLIGMITSHIKEIEFTIPGTDVFVSGEQILKRLDDYQRQLKLELWNAFTDWSKKLIEFFKLIVEKGQDFINYLSNENKKIASKIEDVFVEVKQLSKGQSRKAGGVIAEHKDSTKEVIHNVYISFDMDNINIEAKDFVGFLQLKLHSGLRKSIDFMSKASESTAPYFKMTSKRVEIEIPLPFLWKSFSEWPTIPIEWFDTDTSV</sequence>
<organism evidence="7 8">
    <name type="scientific">Periophthalmus magnuspinnatus</name>
    <dbReference type="NCBI Taxonomy" id="409849"/>
    <lineage>
        <taxon>Eukaryota</taxon>
        <taxon>Metazoa</taxon>
        <taxon>Chordata</taxon>
        <taxon>Craniata</taxon>
        <taxon>Vertebrata</taxon>
        <taxon>Euteleostomi</taxon>
        <taxon>Actinopterygii</taxon>
        <taxon>Neopterygii</taxon>
        <taxon>Teleostei</taxon>
        <taxon>Neoteleostei</taxon>
        <taxon>Acanthomorphata</taxon>
        <taxon>Gobiaria</taxon>
        <taxon>Gobiiformes</taxon>
        <taxon>Gobioidei</taxon>
        <taxon>Gobiidae</taxon>
        <taxon>Oxudercinae</taxon>
        <taxon>Periophthalmus</taxon>
    </lineage>
</organism>
<dbReference type="STRING" id="409849.ENSPMGP00000017326"/>
<feature type="domain" description="Vitellinogen open beta-sheet" evidence="6">
    <location>
        <begin position="139"/>
        <end position="428"/>
    </location>
</feature>
<evidence type="ECO:0000256" key="5">
    <source>
        <dbReference type="SAM" id="SignalP"/>
    </source>
</evidence>
<accession>A0A3B4ALQ0</accession>
<dbReference type="GO" id="GO:0034359">
    <property type="term" value="C:mature chylomicron"/>
    <property type="evidence" value="ECO:0007669"/>
    <property type="project" value="TreeGrafter"/>
</dbReference>
<dbReference type="SUPFAM" id="SSF56968">
    <property type="entry name" value="Lipovitellin-phosvitin complex, beta-sheet shell regions"/>
    <property type="match status" value="1"/>
</dbReference>
<dbReference type="Gene3D" id="2.20.80.10">
    <property type="entry name" value="Lipovitellin-phosvitin complex, chain A, domain 4"/>
    <property type="match status" value="1"/>
</dbReference>
<dbReference type="InterPro" id="IPR011030">
    <property type="entry name" value="Lipovitellin_superhlx_dom"/>
</dbReference>
<dbReference type="InterPro" id="IPR052418">
    <property type="entry name" value="Apolipoprotein_B"/>
</dbReference>
<dbReference type="PANTHER" id="PTHR13769">
    <property type="entry name" value="APOLIPOPROTEIN B"/>
    <property type="match status" value="1"/>
</dbReference>
<keyword evidence="5" id="KW-0732">Signal</keyword>
<comment type="subcellular location">
    <subcellularLocation>
        <location evidence="1">Secreted</location>
    </subcellularLocation>
</comment>
<evidence type="ECO:0000313" key="8">
    <source>
        <dbReference type="Proteomes" id="UP000261520"/>
    </source>
</evidence>
<proteinExistence type="predicted"/>
<evidence type="ECO:0000256" key="1">
    <source>
        <dbReference type="ARBA" id="ARBA00004613"/>
    </source>
</evidence>
<dbReference type="GO" id="GO:0042953">
    <property type="term" value="P:lipoprotein transport"/>
    <property type="evidence" value="ECO:0007669"/>
    <property type="project" value="TreeGrafter"/>
</dbReference>
<dbReference type="SUPFAM" id="SSF48431">
    <property type="entry name" value="Lipovitellin-phosvitin complex, superhelical domain"/>
    <property type="match status" value="1"/>
</dbReference>
<evidence type="ECO:0000259" key="6">
    <source>
        <dbReference type="SMART" id="SM01169"/>
    </source>
</evidence>
<dbReference type="GO" id="GO:0030301">
    <property type="term" value="P:cholesterol transport"/>
    <property type="evidence" value="ECO:0007669"/>
    <property type="project" value="TreeGrafter"/>
</dbReference>
<dbReference type="Gene3D" id="1.25.10.20">
    <property type="entry name" value="Vitellinogen, superhelical"/>
    <property type="match status" value="1"/>
</dbReference>
<dbReference type="GO" id="GO:0050750">
    <property type="term" value="F:low-density lipoprotein particle receptor binding"/>
    <property type="evidence" value="ECO:0007669"/>
    <property type="project" value="TreeGrafter"/>
</dbReference>
<dbReference type="PANTHER" id="PTHR13769:SF6">
    <property type="entry name" value="APOLIPOPROTEIN B-100"/>
    <property type="match status" value="1"/>
</dbReference>
<evidence type="ECO:0000256" key="3">
    <source>
        <dbReference type="ARBA" id="ARBA00023180"/>
    </source>
</evidence>
<reference evidence="7" key="2">
    <citation type="submission" date="2025-09" db="UniProtKB">
        <authorList>
            <consortium name="Ensembl"/>
        </authorList>
    </citation>
    <scope>IDENTIFICATION</scope>
</reference>
<evidence type="ECO:0000313" key="7">
    <source>
        <dbReference type="Ensembl" id="ENSPMGP00000017326.1"/>
    </source>
</evidence>